<sequence length="286" mass="30310">MLASGIAFVGVNGGVKHLGTDLPAAQSAFIRFAYGVLFFLPMLGPIWRKGFPAPVWRLFGWRGLLHVAAVVFWFHAMARVPVAEMSAIAFLNPVIVLVLAGLMLGEPLGMRRLLVVLAALAGAMIVLRPGFRAVTEGHLSQMAATLCFAVSYLFAKRLSQLAPPGVVVAMMSFSVTLGLLPLALWVWVPVDLNQMVWLGGVAGLATFGHYAMTRAFVAAPLTVTQPVTFLQILWSAALGALAFAEPVDPWVIAGGAVIIGAVSLNTWAEARRGLALAEAEAESVAP</sequence>
<dbReference type="Proteomes" id="UP000241362">
    <property type="component" value="Unassembled WGS sequence"/>
</dbReference>
<keyword evidence="9" id="KW-1185">Reference proteome</keyword>
<dbReference type="EMBL" id="PZKE01000010">
    <property type="protein sequence ID" value="PTE13897.1"/>
    <property type="molecule type" value="Genomic_DNA"/>
</dbReference>
<evidence type="ECO:0000256" key="4">
    <source>
        <dbReference type="ARBA" id="ARBA00022989"/>
    </source>
</evidence>
<evidence type="ECO:0000313" key="9">
    <source>
        <dbReference type="Proteomes" id="UP000241362"/>
    </source>
</evidence>
<feature type="transmembrane region" description="Helical" evidence="6">
    <location>
        <begin position="59"/>
        <end position="76"/>
    </location>
</feature>
<dbReference type="InterPro" id="IPR037185">
    <property type="entry name" value="EmrE-like"/>
</dbReference>
<evidence type="ECO:0000256" key="5">
    <source>
        <dbReference type="ARBA" id="ARBA00023136"/>
    </source>
</evidence>
<accession>A0A2T4J7T5</accession>
<feature type="transmembrane region" description="Helical" evidence="6">
    <location>
        <begin position="82"/>
        <end position="104"/>
    </location>
</feature>
<keyword evidence="5 6" id="KW-0472">Membrane</keyword>
<dbReference type="PANTHER" id="PTHR22911">
    <property type="entry name" value="ACYL-MALONYL CONDENSING ENZYME-RELATED"/>
    <property type="match status" value="1"/>
</dbReference>
<name>A0A2T4J7T5_FUSBL</name>
<feature type="transmembrane region" description="Helical" evidence="6">
    <location>
        <begin position="113"/>
        <end position="131"/>
    </location>
</feature>
<dbReference type="AlphaFoldDB" id="A0A2T4J7T5"/>
<organism evidence="8 9">
    <name type="scientific">Fuscovulum blasticum DSM 2131</name>
    <dbReference type="NCBI Taxonomy" id="1188250"/>
    <lineage>
        <taxon>Bacteria</taxon>
        <taxon>Pseudomonadati</taxon>
        <taxon>Pseudomonadota</taxon>
        <taxon>Alphaproteobacteria</taxon>
        <taxon>Rhodobacterales</taxon>
        <taxon>Paracoccaceae</taxon>
        <taxon>Pseudogemmobacter</taxon>
    </lineage>
</organism>
<evidence type="ECO:0000313" key="8">
    <source>
        <dbReference type="EMBL" id="PTE13897.1"/>
    </source>
</evidence>
<evidence type="ECO:0000256" key="3">
    <source>
        <dbReference type="ARBA" id="ARBA00022692"/>
    </source>
</evidence>
<evidence type="ECO:0000259" key="7">
    <source>
        <dbReference type="Pfam" id="PF00892"/>
    </source>
</evidence>
<dbReference type="Gene3D" id="1.10.3730.20">
    <property type="match status" value="1"/>
</dbReference>
<protein>
    <submittedName>
        <fullName evidence="8">EamA family transporter</fullName>
    </submittedName>
</protein>
<dbReference type="SUPFAM" id="SSF103481">
    <property type="entry name" value="Multidrug resistance efflux transporter EmrE"/>
    <property type="match status" value="2"/>
</dbReference>
<dbReference type="Pfam" id="PF00892">
    <property type="entry name" value="EamA"/>
    <property type="match status" value="2"/>
</dbReference>
<proteinExistence type="inferred from homology"/>
<evidence type="ECO:0000256" key="1">
    <source>
        <dbReference type="ARBA" id="ARBA00004141"/>
    </source>
</evidence>
<feature type="transmembrane region" description="Helical" evidence="6">
    <location>
        <begin position="29"/>
        <end position="47"/>
    </location>
</feature>
<evidence type="ECO:0000256" key="2">
    <source>
        <dbReference type="ARBA" id="ARBA00009853"/>
    </source>
</evidence>
<comment type="subcellular location">
    <subcellularLocation>
        <location evidence="1">Membrane</location>
        <topology evidence="1">Multi-pass membrane protein</topology>
    </subcellularLocation>
</comment>
<keyword evidence="3 6" id="KW-0812">Transmembrane</keyword>
<dbReference type="GO" id="GO:0016020">
    <property type="term" value="C:membrane"/>
    <property type="evidence" value="ECO:0007669"/>
    <property type="project" value="UniProtKB-SubCell"/>
</dbReference>
<dbReference type="InterPro" id="IPR000620">
    <property type="entry name" value="EamA_dom"/>
</dbReference>
<keyword evidence="4 6" id="KW-1133">Transmembrane helix</keyword>
<dbReference type="PANTHER" id="PTHR22911:SF6">
    <property type="entry name" value="SOLUTE CARRIER FAMILY 35 MEMBER G1"/>
    <property type="match status" value="1"/>
</dbReference>
<feature type="domain" description="EamA" evidence="7">
    <location>
        <begin position="137"/>
        <end position="265"/>
    </location>
</feature>
<gene>
    <name evidence="8" type="ORF">C5F44_11275</name>
</gene>
<feature type="transmembrane region" description="Helical" evidence="6">
    <location>
        <begin position="167"/>
        <end position="188"/>
    </location>
</feature>
<reference evidence="8 9" key="1">
    <citation type="submission" date="2018-03" db="EMBL/GenBank/DDBJ databases">
        <title>Rhodobacter blasticus.</title>
        <authorList>
            <person name="Meyer T.E."/>
            <person name="Miller S."/>
            <person name="Lodha T."/>
            <person name="Gandham S."/>
            <person name="Chintalapati S."/>
            <person name="Chintalapati V.R."/>
        </authorList>
    </citation>
    <scope>NUCLEOTIDE SEQUENCE [LARGE SCALE GENOMIC DNA]</scope>
    <source>
        <strain evidence="8 9">DSM 2131</strain>
    </source>
</reference>
<feature type="domain" description="EamA" evidence="7">
    <location>
        <begin position="11"/>
        <end position="127"/>
    </location>
</feature>
<feature type="transmembrane region" description="Helical" evidence="6">
    <location>
        <begin position="250"/>
        <end position="268"/>
    </location>
</feature>
<comment type="similarity">
    <text evidence="2">Belongs to the drug/metabolite transporter (DMT) superfamily. 10 TMS drug/metabolite exporter (DME) (TC 2.A.7.3) family.</text>
</comment>
<evidence type="ECO:0000256" key="6">
    <source>
        <dbReference type="SAM" id="Phobius"/>
    </source>
</evidence>
<feature type="transmembrane region" description="Helical" evidence="6">
    <location>
        <begin position="194"/>
        <end position="211"/>
    </location>
</feature>
<comment type="caution">
    <text evidence="8">The sequence shown here is derived from an EMBL/GenBank/DDBJ whole genome shotgun (WGS) entry which is preliminary data.</text>
</comment>